<dbReference type="Pfam" id="PF00107">
    <property type="entry name" value="ADH_zinc_N"/>
    <property type="match status" value="1"/>
</dbReference>
<reference evidence="4 5" key="1">
    <citation type="submission" date="2017-09" db="EMBL/GenBank/DDBJ databases">
        <title>Large-scale bioinformatics analysis of Bacillus genomes uncovers conserved roles of natural products in bacterial physiology.</title>
        <authorList>
            <consortium name="Agbiome Team Llc"/>
            <person name="Bleich R.M."/>
            <person name="Kirk G.J."/>
            <person name="Santa Maria K.C."/>
            <person name="Allen S.E."/>
            <person name="Farag S."/>
            <person name="Shank E.A."/>
            <person name="Bowers A."/>
        </authorList>
    </citation>
    <scope>NUCLEOTIDE SEQUENCE [LARGE SCALE GENOMIC DNA]</scope>
    <source>
        <strain evidence="4 5">AFS003229</strain>
    </source>
</reference>
<dbReference type="PANTHER" id="PTHR48106">
    <property type="entry name" value="QUINONE OXIDOREDUCTASE PIG3-RELATED"/>
    <property type="match status" value="1"/>
</dbReference>
<dbReference type="CDD" id="cd08241">
    <property type="entry name" value="QOR1"/>
    <property type="match status" value="1"/>
</dbReference>
<dbReference type="GO" id="GO:0005829">
    <property type="term" value="C:cytosol"/>
    <property type="evidence" value="ECO:0007669"/>
    <property type="project" value="TreeGrafter"/>
</dbReference>
<dbReference type="Gene3D" id="3.40.50.720">
    <property type="entry name" value="NAD(P)-binding Rossmann-like Domain"/>
    <property type="match status" value="1"/>
</dbReference>
<evidence type="ECO:0000259" key="3">
    <source>
        <dbReference type="SMART" id="SM00829"/>
    </source>
</evidence>
<comment type="caution">
    <text evidence="4">The sequence shown here is derived from an EMBL/GenBank/DDBJ whole genome shotgun (WGS) entry which is preliminary data.</text>
</comment>
<accession>A0AAX0S762</accession>
<sequence length="325" mass="34464">MKAIYVNRFGGPEVLEVIETTVPLIAPNQVLIQVAAVSVNFADIKARLGKYHGKGNPPFIPGLDVAGIVESVGNSVTNVKVGDRVIAFPANCSYSEYCVADDKLTYVIPDNVSFDIAAACPVVSVTSYNLLSQSANVKKGEIVAIHSASGGIGTTAIQIAKVLGAKMIIGTVGSDEKFATAKSAGADAVLNYNTESMEQRILELTNGQGADVILDSIGGKIFEESLKYLAPFGRIVCFGSSLGESGVVKTNDLHKTCRSVLGYSLGTQLKARPEALAQPVSDVLKLIENKELKIVISKKFKLNEAAEAHKWIESRNSVGKVLLIP</sequence>
<dbReference type="InterPro" id="IPR013149">
    <property type="entry name" value="ADH-like_C"/>
</dbReference>
<keyword evidence="2" id="KW-0560">Oxidoreductase</keyword>
<evidence type="ECO:0000256" key="1">
    <source>
        <dbReference type="ARBA" id="ARBA00022857"/>
    </source>
</evidence>
<organism evidence="4 5">
    <name type="scientific">Peribacillus butanolivorans</name>
    <dbReference type="NCBI Taxonomy" id="421767"/>
    <lineage>
        <taxon>Bacteria</taxon>
        <taxon>Bacillati</taxon>
        <taxon>Bacillota</taxon>
        <taxon>Bacilli</taxon>
        <taxon>Bacillales</taxon>
        <taxon>Bacillaceae</taxon>
        <taxon>Peribacillus</taxon>
    </lineage>
</organism>
<feature type="domain" description="Enoyl reductase (ER)" evidence="3">
    <location>
        <begin position="10"/>
        <end position="323"/>
    </location>
</feature>
<dbReference type="PANTHER" id="PTHR48106:SF13">
    <property type="entry name" value="QUINONE OXIDOREDUCTASE-RELATED"/>
    <property type="match status" value="1"/>
</dbReference>
<dbReference type="Gene3D" id="3.90.180.10">
    <property type="entry name" value="Medium-chain alcohol dehydrogenases, catalytic domain"/>
    <property type="match status" value="1"/>
</dbReference>
<dbReference type="InterPro" id="IPR020843">
    <property type="entry name" value="ER"/>
</dbReference>
<keyword evidence="1" id="KW-0521">NADP</keyword>
<dbReference type="GO" id="GO:0070402">
    <property type="term" value="F:NADPH binding"/>
    <property type="evidence" value="ECO:0007669"/>
    <property type="project" value="TreeGrafter"/>
</dbReference>
<evidence type="ECO:0000256" key="2">
    <source>
        <dbReference type="ARBA" id="ARBA00023002"/>
    </source>
</evidence>
<dbReference type="Proteomes" id="UP000220106">
    <property type="component" value="Unassembled WGS sequence"/>
</dbReference>
<dbReference type="SMART" id="SM00829">
    <property type="entry name" value="PKS_ER"/>
    <property type="match status" value="1"/>
</dbReference>
<protein>
    <submittedName>
        <fullName evidence="4">Quinone oxidoreductase</fullName>
    </submittedName>
</protein>
<evidence type="ECO:0000313" key="5">
    <source>
        <dbReference type="Proteomes" id="UP000220106"/>
    </source>
</evidence>
<dbReference type="GO" id="GO:0003960">
    <property type="term" value="F:quinone reductase (NADPH) activity"/>
    <property type="evidence" value="ECO:0007669"/>
    <property type="project" value="TreeGrafter"/>
</dbReference>
<dbReference type="SUPFAM" id="SSF51735">
    <property type="entry name" value="NAD(P)-binding Rossmann-fold domains"/>
    <property type="match status" value="1"/>
</dbReference>
<gene>
    <name evidence="4" type="ORF">CN689_05040</name>
</gene>
<evidence type="ECO:0000313" key="4">
    <source>
        <dbReference type="EMBL" id="PEJ36300.1"/>
    </source>
</evidence>
<proteinExistence type="predicted"/>
<dbReference type="GO" id="GO:0035925">
    <property type="term" value="F:mRNA 3'-UTR AU-rich region binding"/>
    <property type="evidence" value="ECO:0007669"/>
    <property type="project" value="TreeGrafter"/>
</dbReference>
<dbReference type="EMBL" id="NUEQ01000010">
    <property type="protein sequence ID" value="PEJ36300.1"/>
    <property type="molecule type" value="Genomic_DNA"/>
</dbReference>
<dbReference type="SUPFAM" id="SSF50129">
    <property type="entry name" value="GroES-like"/>
    <property type="match status" value="1"/>
</dbReference>
<dbReference type="AlphaFoldDB" id="A0AAX0S762"/>
<dbReference type="Pfam" id="PF08240">
    <property type="entry name" value="ADH_N"/>
    <property type="match status" value="1"/>
</dbReference>
<dbReference type="InterPro" id="IPR011032">
    <property type="entry name" value="GroES-like_sf"/>
</dbReference>
<name>A0AAX0S762_9BACI</name>
<dbReference type="InterPro" id="IPR013154">
    <property type="entry name" value="ADH-like_N"/>
</dbReference>
<dbReference type="RefSeq" id="WP_098175085.1">
    <property type="nucleotide sequence ID" value="NZ_NUEQ01000010.1"/>
</dbReference>
<dbReference type="InterPro" id="IPR036291">
    <property type="entry name" value="NAD(P)-bd_dom_sf"/>
</dbReference>